<dbReference type="EnsemblMetazoa" id="GAUT049986-RA">
    <property type="protein sequence ID" value="GAUT049986-PA"/>
    <property type="gene ID" value="GAUT049986"/>
</dbReference>
<organism evidence="1 2">
    <name type="scientific">Glossina austeni</name>
    <name type="common">Savannah tsetse fly</name>
    <dbReference type="NCBI Taxonomy" id="7395"/>
    <lineage>
        <taxon>Eukaryota</taxon>
        <taxon>Metazoa</taxon>
        <taxon>Ecdysozoa</taxon>
        <taxon>Arthropoda</taxon>
        <taxon>Hexapoda</taxon>
        <taxon>Insecta</taxon>
        <taxon>Pterygota</taxon>
        <taxon>Neoptera</taxon>
        <taxon>Endopterygota</taxon>
        <taxon>Diptera</taxon>
        <taxon>Brachycera</taxon>
        <taxon>Muscomorpha</taxon>
        <taxon>Hippoboscoidea</taxon>
        <taxon>Glossinidae</taxon>
        <taxon>Glossina</taxon>
    </lineage>
</organism>
<proteinExistence type="predicted"/>
<reference evidence="1" key="1">
    <citation type="submission" date="2020-05" db="UniProtKB">
        <authorList>
            <consortium name="EnsemblMetazoa"/>
        </authorList>
    </citation>
    <scope>IDENTIFICATION</scope>
    <source>
        <strain evidence="1">TTRI</strain>
    </source>
</reference>
<dbReference type="Proteomes" id="UP000078200">
    <property type="component" value="Unassembled WGS sequence"/>
</dbReference>
<evidence type="ECO:0000313" key="2">
    <source>
        <dbReference type="Proteomes" id="UP000078200"/>
    </source>
</evidence>
<sequence>MSVDTLRIYNALANEGRLFLDNVFPTGYKVRDMPLSFKANKHIIIGWGRCKIINFSFLIEITLTNVYGVRRNEALLAFPAWVCNFADFLQKVKQKSYVKKSKSENLYKKK</sequence>
<evidence type="ECO:0000313" key="1">
    <source>
        <dbReference type="EnsemblMetazoa" id="GAUT049986-PA"/>
    </source>
</evidence>
<keyword evidence="2" id="KW-1185">Reference proteome</keyword>
<name>A0A1A9VWI8_GLOAU</name>
<dbReference type="VEuPathDB" id="VectorBase:GAUT049986"/>
<accession>A0A1A9VWI8</accession>
<protein>
    <submittedName>
        <fullName evidence="1">Uncharacterized protein</fullName>
    </submittedName>
</protein>
<dbReference type="AlphaFoldDB" id="A0A1A9VWI8"/>